<dbReference type="Proteomes" id="UP000000768">
    <property type="component" value="Chromosome 1"/>
</dbReference>
<dbReference type="AlphaFoldDB" id="A0A1Z5SB33"/>
<evidence type="ECO:0008006" key="5">
    <source>
        <dbReference type="Google" id="ProtNLM"/>
    </source>
</evidence>
<evidence type="ECO:0000259" key="1">
    <source>
        <dbReference type="Pfam" id="PF01593"/>
    </source>
</evidence>
<reference evidence="3 4" key="1">
    <citation type="journal article" date="2009" name="Nature">
        <title>The Sorghum bicolor genome and the diversification of grasses.</title>
        <authorList>
            <person name="Paterson A.H."/>
            <person name="Bowers J.E."/>
            <person name="Bruggmann R."/>
            <person name="Dubchak I."/>
            <person name="Grimwood J."/>
            <person name="Gundlach H."/>
            <person name="Haberer G."/>
            <person name="Hellsten U."/>
            <person name="Mitros T."/>
            <person name="Poliakov A."/>
            <person name="Schmutz J."/>
            <person name="Spannagl M."/>
            <person name="Tang H."/>
            <person name="Wang X."/>
            <person name="Wicker T."/>
            <person name="Bharti A.K."/>
            <person name="Chapman J."/>
            <person name="Feltus F.A."/>
            <person name="Gowik U."/>
            <person name="Grigoriev I.V."/>
            <person name="Lyons E."/>
            <person name="Maher C.A."/>
            <person name="Martis M."/>
            <person name="Narechania A."/>
            <person name="Otillar R.P."/>
            <person name="Penning B.W."/>
            <person name="Salamov A.A."/>
            <person name="Wang Y."/>
            <person name="Zhang L."/>
            <person name="Carpita N.C."/>
            <person name="Freeling M."/>
            <person name="Gingle A.R."/>
            <person name="Hash C.T."/>
            <person name="Keller B."/>
            <person name="Klein P."/>
            <person name="Kresovich S."/>
            <person name="McCann M.C."/>
            <person name="Ming R."/>
            <person name="Peterson D.G."/>
            <person name="Mehboob-ur-Rahman"/>
            <person name="Ware D."/>
            <person name="Westhoff P."/>
            <person name="Mayer K.F."/>
            <person name="Messing J."/>
            <person name="Rokhsar D.S."/>
        </authorList>
    </citation>
    <scope>NUCLEOTIDE SEQUENCE [LARGE SCALE GENOMIC DNA]</scope>
    <source>
        <strain evidence="4">cv. BTx623</strain>
    </source>
</reference>
<evidence type="ECO:0000259" key="2">
    <source>
        <dbReference type="Pfam" id="PF07897"/>
    </source>
</evidence>
<reference evidence="4" key="2">
    <citation type="journal article" date="2018" name="Plant J.">
        <title>The Sorghum bicolor reference genome: improved assembly, gene annotations, a transcriptome atlas, and signatures of genome organization.</title>
        <authorList>
            <person name="McCormick R.F."/>
            <person name="Truong S.K."/>
            <person name="Sreedasyam A."/>
            <person name="Jenkins J."/>
            <person name="Shu S."/>
            <person name="Sims D."/>
            <person name="Kennedy M."/>
            <person name="Amirebrahimi M."/>
            <person name="Weers B.D."/>
            <person name="McKinley B."/>
            <person name="Mattison A."/>
            <person name="Morishige D.T."/>
            <person name="Grimwood J."/>
            <person name="Schmutz J."/>
            <person name="Mullet J.E."/>
        </authorList>
    </citation>
    <scope>NUCLEOTIDE SEQUENCE [LARGE SCALE GENOMIC DNA]</scope>
    <source>
        <strain evidence="4">cv. BTx623</strain>
    </source>
</reference>
<dbReference type="InterPro" id="IPR002937">
    <property type="entry name" value="Amino_oxidase"/>
</dbReference>
<accession>A0A1Z5SB33</accession>
<dbReference type="InterPro" id="IPR036188">
    <property type="entry name" value="FAD/NAD-bd_sf"/>
</dbReference>
<gene>
    <name evidence="3" type="ORF">SORBI_3001G480550</name>
</gene>
<dbReference type="Gene3D" id="3.50.50.60">
    <property type="entry name" value="FAD/NAD(P)-binding domain"/>
    <property type="match status" value="1"/>
</dbReference>
<dbReference type="Pfam" id="PF01593">
    <property type="entry name" value="Amino_oxidase"/>
    <property type="match status" value="2"/>
</dbReference>
<feature type="domain" description="Amine oxidase" evidence="1">
    <location>
        <begin position="346"/>
        <end position="454"/>
    </location>
</feature>
<dbReference type="InParanoid" id="A0A1Z5SB33"/>
<dbReference type="STRING" id="4558.A0A1Z5SB33"/>
<protein>
    <recommendedName>
        <fullName evidence="5">Amine oxidase domain-containing protein</fullName>
    </recommendedName>
</protein>
<proteinExistence type="predicted"/>
<feature type="domain" description="Amine oxidase" evidence="1">
    <location>
        <begin position="91"/>
        <end position="134"/>
    </location>
</feature>
<dbReference type="GO" id="GO:0016166">
    <property type="term" value="F:phytoene dehydrogenase activity"/>
    <property type="evidence" value="ECO:0000318"/>
    <property type="project" value="GO_Central"/>
</dbReference>
<sequence length="469" mass="51389">MDTGRLSSMNITGASQARPFVGQLPPQRCFASSHHVSFAVKNLVLKSKGRRSHRRHAALQKALFGSWAVCKRPSKPLQVVIAGAGLMIVWSTAKYLADAGHKPILLEARDVLGGKVAAWKDEDGDWYETGLRIFYKLARTMEGFSRGLLCRIGKGDAPPPEQRPGQLREQTEDVELSLGLSLGGLFGLGRKGDKFPRLSSVAAMLTPPVEVPALRALLRTSSLLFLAEASRTSSLLFLAEASEVGRQQGLAGWGSCRDGVEHAARLPASGSPSSASVGDGQRLQGLGIEDRLQWEEHSMIFAMPNKPGEFSRFDFPETLPASVDGKTINNLEPLRNNEMLTWLEKEFTLSVYADMSVTCKEYYDPNRSNLVFAPADESIGRSNTEIIDATMEELAKLFPDEIAADQSKAKIHKYHVVKTPRSPIKGFHVAGDYTKQKYLASMEGAVLSGKLCAQSRDYSRLALRSQKSI</sequence>
<dbReference type="Pfam" id="PF07897">
    <property type="entry name" value="EAR"/>
    <property type="match status" value="1"/>
</dbReference>
<name>A0A1Z5SB33_SORBI</name>
<dbReference type="PANTHER" id="PTHR42923:SF45">
    <property type="entry name" value="15-CIS-PHYTOENE DESATURASE, CHLOROPLASTIC_CHROMOPLASTIC"/>
    <property type="match status" value="1"/>
</dbReference>
<dbReference type="GO" id="GO:0050660">
    <property type="term" value="F:flavin adenine dinucleotide binding"/>
    <property type="evidence" value="ECO:0007669"/>
    <property type="project" value="UniProtKB-ARBA"/>
</dbReference>
<evidence type="ECO:0000313" key="4">
    <source>
        <dbReference type="Proteomes" id="UP000000768"/>
    </source>
</evidence>
<evidence type="ECO:0000313" key="3">
    <source>
        <dbReference type="EMBL" id="OQU93120.1"/>
    </source>
</evidence>
<dbReference type="EMBL" id="CM000760">
    <property type="protein sequence ID" value="OQU93120.1"/>
    <property type="molecule type" value="Genomic_DNA"/>
</dbReference>
<dbReference type="PANTHER" id="PTHR42923">
    <property type="entry name" value="PROTOPORPHYRINOGEN OXIDASE"/>
    <property type="match status" value="1"/>
</dbReference>
<dbReference type="Gramene" id="OQU93120">
    <property type="protein sequence ID" value="OQU93120"/>
    <property type="gene ID" value="SORBI_3001G480550"/>
</dbReference>
<dbReference type="GO" id="GO:0016117">
    <property type="term" value="P:carotenoid biosynthetic process"/>
    <property type="evidence" value="ECO:0000318"/>
    <property type="project" value="GO_Central"/>
</dbReference>
<organism evidence="3 4">
    <name type="scientific">Sorghum bicolor</name>
    <name type="common">Sorghum</name>
    <name type="synonym">Sorghum vulgare</name>
    <dbReference type="NCBI Taxonomy" id="4558"/>
    <lineage>
        <taxon>Eukaryota</taxon>
        <taxon>Viridiplantae</taxon>
        <taxon>Streptophyta</taxon>
        <taxon>Embryophyta</taxon>
        <taxon>Tracheophyta</taxon>
        <taxon>Spermatophyta</taxon>
        <taxon>Magnoliopsida</taxon>
        <taxon>Liliopsida</taxon>
        <taxon>Poales</taxon>
        <taxon>Poaceae</taxon>
        <taxon>PACMAD clade</taxon>
        <taxon>Panicoideae</taxon>
        <taxon>Andropogonodae</taxon>
        <taxon>Andropogoneae</taxon>
        <taxon>Sorghinae</taxon>
        <taxon>Sorghum</taxon>
    </lineage>
</organism>
<dbReference type="SUPFAM" id="SSF51905">
    <property type="entry name" value="FAD/NAD(P)-binding domain"/>
    <property type="match status" value="1"/>
</dbReference>
<dbReference type="InterPro" id="IPR050464">
    <property type="entry name" value="Zeta_carotene_desat/Oxidored"/>
</dbReference>
<keyword evidence="4" id="KW-1185">Reference proteome</keyword>
<dbReference type="InterPro" id="IPR012463">
    <property type="entry name" value="Ninja_motif"/>
</dbReference>
<feature type="domain" description="Ethylene-responsive binding factor-associated repression" evidence="2">
    <location>
        <begin position="170"/>
        <end position="204"/>
    </location>
</feature>